<keyword evidence="3" id="KW-1185">Reference proteome</keyword>
<organism evidence="2 3">
    <name type="scientific">Trichinella murrelli</name>
    <dbReference type="NCBI Taxonomy" id="144512"/>
    <lineage>
        <taxon>Eukaryota</taxon>
        <taxon>Metazoa</taxon>
        <taxon>Ecdysozoa</taxon>
        <taxon>Nematoda</taxon>
        <taxon>Enoplea</taxon>
        <taxon>Dorylaimia</taxon>
        <taxon>Trichinellida</taxon>
        <taxon>Trichinellidae</taxon>
        <taxon>Trichinella</taxon>
    </lineage>
</organism>
<feature type="region of interest" description="Disordered" evidence="1">
    <location>
        <begin position="259"/>
        <end position="293"/>
    </location>
</feature>
<protein>
    <submittedName>
        <fullName evidence="2">Uncharacterized protein</fullName>
    </submittedName>
</protein>
<feature type="compositionally biased region" description="Low complexity" evidence="1">
    <location>
        <begin position="480"/>
        <end position="496"/>
    </location>
</feature>
<comment type="caution">
    <text evidence="2">The sequence shown here is derived from an EMBL/GenBank/DDBJ whole genome shotgun (WGS) entry which is preliminary data.</text>
</comment>
<accession>A0A0V0TJZ7</accession>
<dbReference type="AlphaFoldDB" id="A0A0V0TJZ7"/>
<feature type="compositionally biased region" description="Basic residues" evidence="1">
    <location>
        <begin position="497"/>
        <end position="510"/>
    </location>
</feature>
<feature type="region of interest" description="Disordered" evidence="1">
    <location>
        <begin position="30"/>
        <end position="61"/>
    </location>
</feature>
<feature type="region of interest" description="Disordered" evidence="1">
    <location>
        <begin position="472"/>
        <end position="510"/>
    </location>
</feature>
<evidence type="ECO:0000313" key="2">
    <source>
        <dbReference type="EMBL" id="KRX39353.1"/>
    </source>
</evidence>
<proteinExistence type="predicted"/>
<dbReference type="EMBL" id="JYDJ01000235">
    <property type="protein sequence ID" value="KRX39353.1"/>
    <property type="molecule type" value="Genomic_DNA"/>
</dbReference>
<sequence>MASRFLTLENAIDYLETLPSEDQINAEVTHTTTTSSYGRSPYSSSRNSTRGRPANSRRAPGPDRCGLWCWFRKLIRIRGVSRAKVDDHLFFFGLLRDVACCAHGRCSAPKVSDVSRHPVDLHCLVRNKSSHGAFLVSGVTCGYGRPHPYRVADSEPPFFSSGFFCCSVHIPHPNGVCVHDVSRGCPRVAAVSRRNVVQVHRLFHRAIFSCSDDLYASMASFRYAIAGRSVGTSVPHSDSPPGDELRKEHRLQLLSDVRTAMNSQASPDSKPRRSAVDEGQVRSASDMGAGSSDLHGSQPLITCHIWRLDTVGSVRLAKSAVAAQKSADPAAGGFSHRRGTHVNSSAVLHADFTRSTSISYPNTSTSDSIMPTLLQISISSDAFVFSLAFPERPSDTHRCTVVESVINRILLICQLRAKLRPLMRHPAQPCLCVGRHPGAATTRLPRSSRRLPALRRLPASWRLPKFWLPPPKRPISRAQGHASSPPARSPGSALSARLRRSLHPSSLWRR</sequence>
<gene>
    <name evidence="2" type="ORF">T05_5396</name>
</gene>
<name>A0A0V0TJZ7_9BILA</name>
<evidence type="ECO:0000313" key="3">
    <source>
        <dbReference type="Proteomes" id="UP000055048"/>
    </source>
</evidence>
<feature type="compositionally biased region" description="Basic and acidic residues" evidence="1">
    <location>
        <begin position="269"/>
        <end position="280"/>
    </location>
</feature>
<feature type="compositionally biased region" description="Low complexity" evidence="1">
    <location>
        <begin position="31"/>
        <end position="51"/>
    </location>
</feature>
<evidence type="ECO:0000256" key="1">
    <source>
        <dbReference type="SAM" id="MobiDB-lite"/>
    </source>
</evidence>
<dbReference type="OrthoDB" id="5922025at2759"/>
<reference evidence="2 3" key="1">
    <citation type="submission" date="2015-01" db="EMBL/GenBank/DDBJ databases">
        <title>Evolution of Trichinella species and genotypes.</title>
        <authorList>
            <person name="Korhonen P.K."/>
            <person name="Edoardo P."/>
            <person name="Giuseppe L.R."/>
            <person name="Gasser R.B."/>
        </authorList>
    </citation>
    <scope>NUCLEOTIDE SEQUENCE [LARGE SCALE GENOMIC DNA]</scope>
    <source>
        <strain evidence="2">ISS417</strain>
    </source>
</reference>
<dbReference type="Proteomes" id="UP000055048">
    <property type="component" value="Unassembled WGS sequence"/>
</dbReference>